<comment type="caution">
    <text evidence="5">The sequence shown here is derived from an EMBL/GenBank/DDBJ whole genome shotgun (WGS) entry which is preliminary data.</text>
</comment>
<evidence type="ECO:0000259" key="4">
    <source>
        <dbReference type="PROSITE" id="PS50886"/>
    </source>
</evidence>
<dbReference type="GO" id="GO:0000049">
    <property type="term" value="F:tRNA binding"/>
    <property type="evidence" value="ECO:0007669"/>
    <property type="project" value="UniProtKB-UniRule"/>
</dbReference>
<organism evidence="5 6">
    <name type="scientific">Candidatus Kerfeldbacteria bacterium CG15_BIG_FIL_POST_REV_8_21_14_020_45_12</name>
    <dbReference type="NCBI Taxonomy" id="2014247"/>
    <lineage>
        <taxon>Bacteria</taxon>
        <taxon>Candidatus Kerfeldiibacteriota</taxon>
    </lineage>
</organism>
<evidence type="ECO:0000313" key="6">
    <source>
        <dbReference type="Proteomes" id="UP000230292"/>
    </source>
</evidence>
<dbReference type="PANTHER" id="PTHR11586">
    <property type="entry name" value="TRNA-AMINOACYLATION COFACTOR ARC1 FAMILY MEMBER"/>
    <property type="match status" value="1"/>
</dbReference>
<dbReference type="InterPro" id="IPR002547">
    <property type="entry name" value="tRNA-bd_dom"/>
</dbReference>
<dbReference type="PROSITE" id="PS50886">
    <property type="entry name" value="TRBD"/>
    <property type="match status" value="1"/>
</dbReference>
<dbReference type="EMBL" id="PFGC01000034">
    <property type="protein sequence ID" value="PIW36963.1"/>
    <property type="molecule type" value="Genomic_DNA"/>
</dbReference>
<evidence type="ECO:0000313" key="5">
    <source>
        <dbReference type="EMBL" id="PIW36963.1"/>
    </source>
</evidence>
<dbReference type="PANTHER" id="PTHR11586:SF37">
    <property type="entry name" value="TRNA-BINDING DOMAIN-CONTAINING PROTEIN"/>
    <property type="match status" value="1"/>
</dbReference>
<protein>
    <submittedName>
        <fullName evidence="5">Methionine--tRNA ligase</fullName>
    </submittedName>
</protein>
<name>A0A2M7H418_9BACT</name>
<accession>A0A2M7H418</accession>
<dbReference type="InterPro" id="IPR004495">
    <property type="entry name" value="Met-tRNA-synth_bsu_C"/>
</dbReference>
<dbReference type="SUPFAM" id="SSF50249">
    <property type="entry name" value="Nucleic acid-binding proteins"/>
    <property type="match status" value="1"/>
</dbReference>
<keyword evidence="1 3" id="KW-0820">tRNA-binding</keyword>
<dbReference type="GO" id="GO:0005524">
    <property type="term" value="F:ATP binding"/>
    <property type="evidence" value="ECO:0007669"/>
    <property type="project" value="InterPro"/>
</dbReference>
<dbReference type="GO" id="GO:0006431">
    <property type="term" value="P:methionyl-tRNA aminoacylation"/>
    <property type="evidence" value="ECO:0007669"/>
    <property type="project" value="InterPro"/>
</dbReference>
<dbReference type="Gene3D" id="2.40.50.140">
    <property type="entry name" value="Nucleic acid-binding proteins"/>
    <property type="match status" value="1"/>
</dbReference>
<dbReference type="Pfam" id="PF01588">
    <property type="entry name" value="tRNA_bind"/>
    <property type="match status" value="1"/>
</dbReference>
<feature type="domain" description="TRNA-binding" evidence="4">
    <location>
        <begin position="24"/>
        <end position="127"/>
    </location>
</feature>
<dbReference type="InterPro" id="IPR012340">
    <property type="entry name" value="NA-bd_OB-fold"/>
</dbReference>
<keyword evidence="5" id="KW-0436">Ligase</keyword>
<proteinExistence type="predicted"/>
<dbReference type="CDD" id="cd02800">
    <property type="entry name" value="tRNA_bind_EcMetRS_like"/>
    <property type="match status" value="1"/>
</dbReference>
<keyword evidence="2 3" id="KW-0694">RNA-binding</keyword>
<dbReference type="GO" id="GO:0004825">
    <property type="term" value="F:methionine-tRNA ligase activity"/>
    <property type="evidence" value="ECO:0007669"/>
    <property type="project" value="InterPro"/>
</dbReference>
<dbReference type="AlphaFoldDB" id="A0A2M7H418"/>
<evidence type="ECO:0000256" key="2">
    <source>
        <dbReference type="ARBA" id="ARBA00022884"/>
    </source>
</evidence>
<reference evidence="5 6" key="1">
    <citation type="submission" date="2017-09" db="EMBL/GenBank/DDBJ databases">
        <title>Depth-based differentiation of microbial function through sediment-hosted aquifers and enrichment of novel symbionts in the deep terrestrial subsurface.</title>
        <authorList>
            <person name="Probst A.J."/>
            <person name="Ladd B."/>
            <person name="Jarett J.K."/>
            <person name="Geller-Mcgrath D.E."/>
            <person name="Sieber C.M."/>
            <person name="Emerson J.B."/>
            <person name="Anantharaman K."/>
            <person name="Thomas B.C."/>
            <person name="Malmstrom R."/>
            <person name="Stieglmeier M."/>
            <person name="Klingl A."/>
            <person name="Woyke T."/>
            <person name="Ryan C.M."/>
            <person name="Banfield J.F."/>
        </authorList>
    </citation>
    <scope>NUCLEOTIDE SEQUENCE [LARGE SCALE GENOMIC DNA]</scope>
    <source>
        <strain evidence="5">CG15_BIG_FIL_POST_REV_8_21_14_020_45_12</strain>
    </source>
</reference>
<gene>
    <name evidence="5" type="ORF">COW24_02620</name>
</gene>
<dbReference type="Proteomes" id="UP000230292">
    <property type="component" value="Unassembled WGS sequence"/>
</dbReference>
<evidence type="ECO:0000256" key="1">
    <source>
        <dbReference type="ARBA" id="ARBA00022555"/>
    </source>
</evidence>
<evidence type="ECO:0000256" key="3">
    <source>
        <dbReference type="PROSITE-ProRule" id="PRU00209"/>
    </source>
</evidence>
<sequence>MVGLRQLKNTQFAIINPVVATYEDFSKLEIKVGTVRSCEPVKGSTKLFKLEVDFGPLGIRQILTGMAPFYPPQDFVGLQTLFLFNLEPRKMMGLESQGMLLSAGLDHTKIPVLIKLTEVVENGEGVC</sequence>
<dbReference type="InterPro" id="IPR051270">
    <property type="entry name" value="Tyrosine-tRNA_ligase_regulator"/>
</dbReference>